<protein>
    <submittedName>
        <fullName evidence="1">Uncharacterized protein</fullName>
    </submittedName>
</protein>
<reference evidence="1" key="1">
    <citation type="submission" date="2023-07" db="EMBL/GenBank/DDBJ databases">
        <title>Black Yeasts Isolated from many extreme environments.</title>
        <authorList>
            <person name="Coleine C."/>
            <person name="Stajich J.E."/>
            <person name="Selbmann L."/>
        </authorList>
    </citation>
    <scope>NUCLEOTIDE SEQUENCE</scope>
    <source>
        <strain evidence="1">CCFEE 5714</strain>
    </source>
</reference>
<gene>
    <name evidence="1" type="ORF">LTR37_014852</name>
</gene>
<sequence>MSSAYLKSRLANQRIVDDATPRPPELPAELRNRIYRLALVEADQILVSHRRKPREPALLAACRQVRSESLAIYYSENAFQLDVVAHRRSDSLQARRSQNLRWLDCLGPQRAGYINNLEVDCVVSDKSEYGRLYEILTSEHDVRMFFSKDVRLDDSSCIAFALAALGADLGAIKILALEPFVSLAEFLGVADMSLSREDLLETLAGKGLRDT</sequence>
<evidence type="ECO:0000313" key="2">
    <source>
        <dbReference type="Proteomes" id="UP001281147"/>
    </source>
</evidence>
<organism evidence="1 2">
    <name type="scientific">Vermiconidia calcicola</name>
    <dbReference type="NCBI Taxonomy" id="1690605"/>
    <lineage>
        <taxon>Eukaryota</taxon>
        <taxon>Fungi</taxon>
        <taxon>Dikarya</taxon>
        <taxon>Ascomycota</taxon>
        <taxon>Pezizomycotina</taxon>
        <taxon>Dothideomycetes</taxon>
        <taxon>Dothideomycetidae</taxon>
        <taxon>Mycosphaerellales</taxon>
        <taxon>Extremaceae</taxon>
        <taxon>Vermiconidia</taxon>
    </lineage>
</organism>
<dbReference type="Proteomes" id="UP001281147">
    <property type="component" value="Unassembled WGS sequence"/>
</dbReference>
<comment type="caution">
    <text evidence="1">The sequence shown here is derived from an EMBL/GenBank/DDBJ whole genome shotgun (WGS) entry which is preliminary data.</text>
</comment>
<name>A0ACC3MTV4_9PEZI</name>
<dbReference type="EMBL" id="JAUTXU010000160">
    <property type="protein sequence ID" value="KAK3702490.1"/>
    <property type="molecule type" value="Genomic_DNA"/>
</dbReference>
<accession>A0ACC3MTV4</accession>
<proteinExistence type="predicted"/>
<evidence type="ECO:0000313" key="1">
    <source>
        <dbReference type="EMBL" id="KAK3702490.1"/>
    </source>
</evidence>
<keyword evidence="2" id="KW-1185">Reference proteome</keyword>